<reference evidence="2" key="1">
    <citation type="submission" date="2014-11" db="EMBL/GenBank/DDBJ databases">
        <authorList>
            <person name="Amaro Gonzalez C."/>
        </authorList>
    </citation>
    <scope>NUCLEOTIDE SEQUENCE</scope>
</reference>
<evidence type="ECO:0000313" key="2">
    <source>
        <dbReference type="EMBL" id="JAH98347.1"/>
    </source>
</evidence>
<proteinExistence type="predicted"/>
<dbReference type="AlphaFoldDB" id="A0A0E9X6K0"/>
<reference evidence="2" key="2">
    <citation type="journal article" date="2015" name="Fish Shellfish Immunol.">
        <title>Early steps in the European eel (Anguilla anguilla)-Vibrio vulnificus interaction in the gills: Role of the RtxA13 toxin.</title>
        <authorList>
            <person name="Callol A."/>
            <person name="Pajuelo D."/>
            <person name="Ebbesson L."/>
            <person name="Teles M."/>
            <person name="MacKenzie S."/>
            <person name="Amaro C."/>
        </authorList>
    </citation>
    <scope>NUCLEOTIDE SEQUENCE</scope>
</reference>
<protein>
    <submittedName>
        <fullName evidence="2">Uncharacterized protein</fullName>
    </submittedName>
</protein>
<keyword evidence="1" id="KW-1133">Transmembrane helix</keyword>
<accession>A0A0E9X6K0</accession>
<keyword evidence="1" id="KW-0812">Transmembrane</keyword>
<sequence length="102" mass="12290">MKEIWRTFSLSEQTFRLLLFFLGYYLTGIHTLTYKKNLYWFYCSLWCEFGDTNCGSLCMMNKKNTRKQDSISYKNMFMKYCSLKILCNPILKTAYSIIMCEK</sequence>
<evidence type="ECO:0000256" key="1">
    <source>
        <dbReference type="SAM" id="Phobius"/>
    </source>
</evidence>
<dbReference type="EMBL" id="GBXM01010230">
    <property type="protein sequence ID" value="JAH98347.1"/>
    <property type="molecule type" value="Transcribed_RNA"/>
</dbReference>
<name>A0A0E9X6K0_ANGAN</name>
<feature type="transmembrane region" description="Helical" evidence="1">
    <location>
        <begin position="15"/>
        <end position="33"/>
    </location>
</feature>
<organism evidence="2">
    <name type="scientific">Anguilla anguilla</name>
    <name type="common">European freshwater eel</name>
    <name type="synonym">Muraena anguilla</name>
    <dbReference type="NCBI Taxonomy" id="7936"/>
    <lineage>
        <taxon>Eukaryota</taxon>
        <taxon>Metazoa</taxon>
        <taxon>Chordata</taxon>
        <taxon>Craniata</taxon>
        <taxon>Vertebrata</taxon>
        <taxon>Euteleostomi</taxon>
        <taxon>Actinopterygii</taxon>
        <taxon>Neopterygii</taxon>
        <taxon>Teleostei</taxon>
        <taxon>Anguilliformes</taxon>
        <taxon>Anguillidae</taxon>
        <taxon>Anguilla</taxon>
    </lineage>
</organism>
<keyword evidence="1" id="KW-0472">Membrane</keyword>